<name>A0A9W9WB61_9EURO</name>
<dbReference type="InterPro" id="IPR045518">
    <property type="entry name" value="2EXR"/>
</dbReference>
<evidence type="ECO:0000313" key="3">
    <source>
        <dbReference type="Proteomes" id="UP001147747"/>
    </source>
</evidence>
<evidence type="ECO:0000259" key="1">
    <source>
        <dbReference type="Pfam" id="PF20150"/>
    </source>
</evidence>
<dbReference type="RefSeq" id="XP_056494126.1">
    <property type="nucleotide sequence ID" value="XM_056625544.1"/>
</dbReference>
<gene>
    <name evidence="2" type="ORF">N7509_000907</name>
</gene>
<comment type="caution">
    <text evidence="2">The sequence shown here is derived from an EMBL/GenBank/DDBJ whole genome shotgun (WGS) entry which is preliminary data.</text>
</comment>
<dbReference type="EMBL" id="JAPZBU010000003">
    <property type="protein sequence ID" value="KAJ5414280.1"/>
    <property type="molecule type" value="Genomic_DNA"/>
</dbReference>
<dbReference type="AlphaFoldDB" id="A0A9W9WB61"/>
<dbReference type="GeneID" id="81364524"/>
<dbReference type="OrthoDB" id="3540486at2759"/>
<sequence>MATEFLLFPFLPWELRRMIWLECLEGRVVELEVPPVMFLSAHSENCLSWTAHQNTRPPVLTRVCKESREAALSQCAWALDERDVSHLFVDYIPIPTRNPWFNPAKDIISFSSPGCFYPDEGAIYGPDSYYMEFAKQVQDIVIPARLIYPLRYLRLPMELGGAEAKNFPGGSRPAKAIEVHMPPEQFLASTLSGRTGDSLVQVVDIFDAVQIEKIWQEGKNVYSQEQDILTVFGLLRNTEKLRREVAKWQEDVKMSWMCQRYGASHSYDHRVYDEEHGIPPRKAECFVNPPGSESSAEPMTRARFVECYAATPPRFDEFEFDMEDPWVRWAYDEMPTFRPVIMFRLCVRGCASLCSTNTRREMYSGRYLHDYADTLMEQYQVIRLHEREEEKAMAAGSRKILKRL</sequence>
<dbReference type="PANTHER" id="PTHR35910:SF1">
    <property type="entry name" value="2EXR DOMAIN-CONTAINING PROTEIN"/>
    <property type="match status" value="1"/>
</dbReference>
<accession>A0A9W9WB61</accession>
<evidence type="ECO:0000313" key="2">
    <source>
        <dbReference type="EMBL" id="KAJ5414280.1"/>
    </source>
</evidence>
<reference evidence="2" key="1">
    <citation type="submission" date="2022-12" db="EMBL/GenBank/DDBJ databases">
        <authorList>
            <person name="Petersen C."/>
        </authorList>
    </citation>
    <scope>NUCLEOTIDE SEQUENCE</scope>
    <source>
        <strain evidence="2">IBT 29677</strain>
    </source>
</reference>
<keyword evidence="3" id="KW-1185">Reference proteome</keyword>
<feature type="domain" description="2EXR" evidence="1">
    <location>
        <begin position="5"/>
        <end position="108"/>
    </location>
</feature>
<dbReference type="PANTHER" id="PTHR35910">
    <property type="entry name" value="2EXR DOMAIN-CONTAINING PROTEIN"/>
    <property type="match status" value="1"/>
</dbReference>
<organism evidence="2 3">
    <name type="scientific">Penicillium cosmopolitanum</name>
    <dbReference type="NCBI Taxonomy" id="1131564"/>
    <lineage>
        <taxon>Eukaryota</taxon>
        <taxon>Fungi</taxon>
        <taxon>Dikarya</taxon>
        <taxon>Ascomycota</taxon>
        <taxon>Pezizomycotina</taxon>
        <taxon>Eurotiomycetes</taxon>
        <taxon>Eurotiomycetidae</taxon>
        <taxon>Eurotiales</taxon>
        <taxon>Aspergillaceae</taxon>
        <taxon>Penicillium</taxon>
    </lineage>
</organism>
<protein>
    <recommendedName>
        <fullName evidence="1">2EXR domain-containing protein</fullName>
    </recommendedName>
</protein>
<proteinExistence type="predicted"/>
<reference evidence="2" key="2">
    <citation type="journal article" date="2023" name="IMA Fungus">
        <title>Comparative genomic study of the Penicillium genus elucidates a diverse pangenome and 15 lateral gene transfer events.</title>
        <authorList>
            <person name="Petersen C."/>
            <person name="Sorensen T."/>
            <person name="Nielsen M.R."/>
            <person name="Sondergaard T.E."/>
            <person name="Sorensen J.L."/>
            <person name="Fitzpatrick D.A."/>
            <person name="Frisvad J.C."/>
            <person name="Nielsen K.L."/>
        </authorList>
    </citation>
    <scope>NUCLEOTIDE SEQUENCE</scope>
    <source>
        <strain evidence="2">IBT 29677</strain>
    </source>
</reference>
<dbReference type="Proteomes" id="UP001147747">
    <property type="component" value="Unassembled WGS sequence"/>
</dbReference>
<dbReference type="Pfam" id="PF20150">
    <property type="entry name" value="2EXR"/>
    <property type="match status" value="1"/>
</dbReference>